<keyword evidence="3" id="KW-1185">Reference proteome</keyword>
<feature type="signal peptide" evidence="1">
    <location>
        <begin position="1"/>
        <end position="19"/>
    </location>
</feature>
<evidence type="ECO:0000256" key="1">
    <source>
        <dbReference type="SAM" id="SignalP"/>
    </source>
</evidence>
<evidence type="ECO:0000313" key="2">
    <source>
        <dbReference type="EMBL" id="MCP3729602.1"/>
    </source>
</evidence>
<sequence>MRRTALAVAMLAVVWPQTATVGQEIAPAAQTLPGGAKWVAEVPANWNGTLLLWSRGYSPNVGSPDSAPKPHRQALLDAGYAIAGSDYGAGGWALADAVPAQRATIAAFAMKYGKPKRVIAWGNSMGGLVSTALAEQRGAGIDGALAMCASIGGAVGMMNMALDGAYAFRTLVAPDKGIRLVGIDDDRVNGKRVGDALAEAVKTPEGRARVALAGVLAGIPGWTSRDKPQPAASDFRAQADEIARSFVMGVYLPRTDQEARAGGAFSWNNGIDYRVQLAKSGRRGFVETLYREAGLKLDGDLARLNAGQRITADPRAVAYMMANYTPNARPLVPLLAVQTIGDGMTPPALQRGYAEAARGDVRSLYVRGAGHCAFDTGQVMASIRYLDQRLSRGKWNPAPAQFVPHVPAPMLRPCVRGGKCG</sequence>
<keyword evidence="2" id="KW-0378">Hydrolase</keyword>
<dbReference type="AlphaFoldDB" id="A0A9X2HGQ4"/>
<dbReference type="RefSeq" id="WP_254291585.1">
    <property type="nucleotide sequence ID" value="NZ_JAMLDX010000002.1"/>
</dbReference>
<dbReference type="SUPFAM" id="SSF53474">
    <property type="entry name" value="alpha/beta-Hydrolases"/>
    <property type="match status" value="1"/>
</dbReference>
<organism evidence="2 3">
    <name type="scientific">Sphingomonas tagetis</name>
    <dbReference type="NCBI Taxonomy" id="2949092"/>
    <lineage>
        <taxon>Bacteria</taxon>
        <taxon>Pseudomonadati</taxon>
        <taxon>Pseudomonadota</taxon>
        <taxon>Alphaproteobacteria</taxon>
        <taxon>Sphingomonadales</taxon>
        <taxon>Sphingomonadaceae</taxon>
        <taxon>Sphingomonas</taxon>
    </lineage>
</organism>
<dbReference type="Gene3D" id="3.40.50.1820">
    <property type="entry name" value="alpha/beta hydrolase"/>
    <property type="match status" value="1"/>
</dbReference>
<reference evidence="2" key="1">
    <citation type="submission" date="2022-05" db="EMBL/GenBank/DDBJ databases">
        <title>Sphingomonas sp. strain MG17 Genome sequencing and assembly.</title>
        <authorList>
            <person name="Kim I."/>
        </authorList>
    </citation>
    <scope>NUCLEOTIDE SEQUENCE</scope>
    <source>
        <strain evidence="2">MG17</strain>
    </source>
</reference>
<evidence type="ECO:0000313" key="3">
    <source>
        <dbReference type="Proteomes" id="UP001139451"/>
    </source>
</evidence>
<accession>A0A9X2HGQ4</accession>
<dbReference type="Proteomes" id="UP001139451">
    <property type="component" value="Unassembled WGS sequence"/>
</dbReference>
<dbReference type="GO" id="GO:0016787">
    <property type="term" value="F:hydrolase activity"/>
    <property type="evidence" value="ECO:0007669"/>
    <property type="project" value="UniProtKB-KW"/>
</dbReference>
<comment type="caution">
    <text evidence="2">The sequence shown here is derived from an EMBL/GenBank/DDBJ whole genome shotgun (WGS) entry which is preliminary data.</text>
</comment>
<protein>
    <submittedName>
        <fullName evidence="2">Alpha/beta hydrolase</fullName>
    </submittedName>
</protein>
<proteinExistence type="predicted"/>
<keyword evidence="1" id="KW-0732">Signal</keyword>
<name>A0A9X2HGQ4_9SPHN</name>
<dbReference type="EMBL" id="JAMLDX010000002">
    <property type="protein sequence ID" value="MCP3729602.1"/>
    <property type="molecule type" value="Genomic_DNA"/>
</dbReference>
<gene>
    <name evidence="2" type="ORF">M9978_04095</name>
</gene>
<feature type="chain" id="PRO_5040855920" evidence="1">
    <location>
        <begin position="20"/>
        <end position="421"/>
    </location>
</feature>
<dbReference type="InterPro" id="IPR029058">
    <property type="entry name" value="AB_hydrolase_fold"/>
</dbReference>